<keyword evidence="3" id="KW-1185">Reference proteome</keyword>
<feature type="region of interest" description="Disordered" evidence="1">
    <location>
        <begin position="149"/>
        <end position="168"/>
    </location>
</feature>
<evidence type="ECO:0000313" key="2">
    <source>
        <dbReference type="EMBL" id="CZT43265.1"/>
    </source>
</evidence>
<feature type="region of interest" description="Disordered" evidence="1">
    <location>
        <begin position="207"/>
        <end position="263"/>
    </location>
</feature>
<gene>
    <name evidence="2" type="ORF">RSE6_03273</name>
</gene>
<dbReference type="PANTHER" id="PTHR38166:SF1">
    <property type="entry name" value="C2H2-TYPE DOMAIN-CONTAINING PROTEIN"/>
    <property type="match status" value="1"/>
</dbReference>
<sequence length="708" mass="78039">MEISRQKVYVHHPCNSREGLDPNQLGSHTTLRGLLAEGAGGQDISDSDRKDIPQSSCSDDDSSKVQATPSYMRTSSNFVRENSDTDRDISDSSRRLLPSIYEAPPPSFTWSIYSGLLTPPQHDFSPQTQIPIGDSVGLDEYDSDLESLNYTESSEESKNTGPSLVQLGRGGAPEVALALEATRRTIVDLLQVLAVPVGVSAQNIVSCTQDSGPSRKPGPGGEASDQTSSKGKAPVKNSGFGKRKKSGIDDDDGGDHGDGDGDACMGDGRDSKCPNQAHCTGCHSSDSSIPGKIRSKHMVTADSGKPLLKQCLYFAHNSDTYQDESCDNPISEVHRLYQHIDRHHRIFLCNRCQEPFKTEPLLKEHGKGGQDCMWKERDDYSTGCTDGQRLALLKKIPKIRNQTIDDGDKWRMKYRILFPNTPESEIPSPHMEVPNVTMSEMRDTMEVFCNFFKEQIATRICSDLQALWNIDFDVNVQRHTNAIISEYHAMQRARKNIEPPSSPRKKHKPAASTPGPQPTLAGQKKIYSQDQTLAWMGAAPALHPNVAFSFHGDASMMAPETPGLSQSQSGSFNTQASYLPYTPFNSGYPMNSEYPCDRAQLSFPNPAEGDDQDMEILPLLTDEEFAALLQIRFPSVPLPKVFSEGESDLEQLTLANTAGRPGKERTPNSLMVPNTQPPGCCPNWPRCVHWGDNQWSTTSSSVFRRPES</sequence>
<evidence type="ECO:0008006" key="4">
    <source>
        <dbReference type="Google" id="ProtNLM"/>
    </source>
</evidence>
<organism evidence="2 3">
    <name type="scientific">Rhynchosporium secalis</name>
    <name type="common">Barley scald fungus</name>
    <dbReference type="NCBI Taxonomy" id="38038"/>
    <lineage>
        <taxon>Eukaryota</taxon>
        <taxon>Fungi</taxon>
        <taxon>Dikarya</taxon>
        <taxon>Ascomycota</taxon>
        <taxon>Pezizomycotina</taxon>
        <taxon>Leotiomycetes</taxon>
        <taxon>Helotiales</taxon>
        <taxon>Ploettnerulaceae</taxon>
        <taxon>Rhynchosporium</taxon>
    </lineage>
</organism>
<dbReference type="PANTHER" id="PTHR38166">
    <property type="entry name" value="C2H2-TYPE DOMAIN-CONTAINING PROTEIN-RELATED"/>
    <property type="match status" value="1"/>
</dbReference>
<dbReference type="AlphaFoldDB" id="A0A1E1M3V6"/>
<accession>A0A1E1M3V6</accession>
<reference evidence="3" key="1">
    <citation type="submission" date="2016-03" db="EMBL/GenBank/DDBJ databases">
        <authorList>
            <person name="Guldener U."/>
        </authorList>
    </citation>
    <scope>NUCLEOTIDE SEQUENCE [LARGE SCALE GENOMIC DNA]</scope>
</reference>
<dbReference type="Proteomes" id="UP000177625">
    <property type="component" value="Unassembled WGS sequence"/>
</dbReference>
<protein>
    <recommendedName>
        <fullName evidence="4">C2H2-type domain-containing protein</fullName>
    </recommendedName>
</protein>
<evidence type="ECO:0000256" key="1">
    <source>
        <dbReference type="SAM" id="MobiDB-lite"/>
    </source>
</evidence>
<feature type="region of interest" description="Disordered" evidence="1">
    <location>
        <begin position="14"/>
        <end position="72"/>
    </location>
</feature>
<name>A0A1E1M3V6_RHYSE</name>
<evidence type="ECO:0000313" key="3">
    <source>
        <dbReference type="Proteomes" id="UP000177625"/>
    </source>
</evidence>
<dbReference type="EMBL" id="FJVC01000118">
    <property type="protein sequence ID" value="CZT43265.1"/>
    <property type="molecule type" value="Genomic_DNA"/>
</dbReference>
<feature type="region of interest" description="Disordered" evidence="1">
    <location>
        <begin position="495"/>
        <end position="522"/>
    </location>
</feature>
<proteinExistence type="predicted"/>